<evidence type="ECO:0000256" key="1">
    <source>
        <dbReference type="ARBA" id="ARBA00022737"/>
    </source>
</evidence>
<evidence type="ECO:0000256" key="2">
    <source>
        <dbReference type="PROSITE-ProRule" id="PRU00023"/>
    </source>
</evidence>
<evidence type="ECO:0000259" key="5">
    <source>
        <dbReference type="Pfam" id="PF24883"/>
    </source>
</evidence>
<dbReference type="Gene3D" id="1.25.40.20">
    <property type="entry name" value="Ankyrin repeat-containing domain"/>
    <property type="match status" value="2"/>
</dbReference>
<dbReference type="InterPro" id="IPR036770">
    <property type="entry name" value="Ankyrin_rpt-contain_sf"/>
</dbReference>
<feature type="repeat" description="ANK" evidence="2">
    <location>
        <begin position="1095"/>
        <end position="1127"/>
    </location>
</feature>
<feature type="repeat" description="ANK" evidence="2">
    <location>
        <begin position="995"/>
        <end position="1027"/>
    </location>
</feature>
<dbReference type="STRING" id="1279085.S0EAT2"/>
<dbReference type="PROSITE" id="PS50297">
    <property type="entry name" value="ANK_REP_REGION"/>
    <property type="match status" value="7"/>
</dbReference>
<feature type="repeat" description="ANK" evidence="2">
    <location>
        <begin position="1128"/>
        <end position="1162"/>
    </location>
</feature>
<dbReference type="Gene3D" id="3.40.50.1580">
    <property type="entry name" value="Nucleoside phosphorylase domain"/>
    <property type="match status" value="1"/>
</dbReference>
<protein>
    <submittedName>
        <fullName evidence="6">Related to ankyrin 3</fullName>
    </submittedName>
</protein>
<feature type="repeat" description="ANK" evidence="2">
    <location>
        <begin position="963"/>
        <end position="995"/>
    </location>
</feature>
<keyword evidence="1" id="KW-0677">Repeat</keyword>
<dbReference type="SUPFAM" id="SSF52540">
    <property type="entry name" value="P-loop containing nucleoside triphosphate hydrolases"/>
    <property type="match status" value="1"/>
</dbReference>
<keyword evidence="2" id="KW-0040">ANK repeat</keyword>
<dbReference type="GO" id="GO:0003824">
    <property type="term" value="F:catalytic activity"/>
    <property type="evidence" value="ECO:0007669"/>
    <property type="project" value="InterPro"/>
</dbReference>
<dbReference type="InterPro" id="IPR027417">
    <property type="entry name" value="P-loop_NTPase"/>
</dbReference>
<sequence>MERRRLSHCDDGALPDHAKRRKTGFHQVENEATHDRYTVAWICALHIEMAAARAMLDEEHADCPRQANDTNSYVLGSVQNHNVAIACLPAAQYGLNNAASVLSHMRRTFPNIEIGLMVGIGGGVPLKADIRLGDIVIGVRVMQYDMGKTLSDGFQRTADPKIPDSSIRSVISNLRSRHELRGSRVPSILREKMGSYAAYSRPTEPDRLFQQSYHHPNAFSSCENCDSSKLEARKVRPSTDPVIHYGSIGSANTVMKDSTVRDEIARELDVLCFEMEAAGLMDIMSCLPIRGICDYSDSHKSKEWQRYAAATAAAYAYEFLELWRGDFQPSYVGHYQPHSEHNMVSKRHEKILKSLNFKEIDVRKSIITAAHSKTCRWFLKHSDYLSWIDPLQIPEHRGFLWIRGKPGAGKSTIMKFIYLESRKKDRKHQSLTASFFFNARGEMLEKAVSGMYRSLILQLLHGFPDLESVLDDPDLLPRNQDGCPPLNVLKDLLRAAVAKLGQRSFRCFIDALDECDEQQVMDLVEYFEDLAEQCTEDSIDLRVCFSSRHYPYIDIKYGIRVILEDQTGHASDLQSYIKSNLRIKDRPLLAELQEKMLEKGAGVFLWVVLVVDIMNKENCRGRLAVRRRLEQLPSGLSDLFKDLLKRDDGNMEELQLSLLWILLSQRPLKSDEYYHAIWSGLYLEGLADPEIPAVDTEDSEDCFARCVISSSKGLAEITKVKQPRVQFIHESVRDFLIKDKGLQELWPELGPDWESAGHERLKMCCYSYFELFIEKQKLKTEYWSTFVHKVAEDTKAYPFLQYASQFVLHHSNFAVNAADQKTFLESFQTFAWKAVINAFEEFWGYRYRLTAQLLYILADRGHSLLIQSILKNDADIDIPSKYDRYVYPLIAAMAKGDKASVLALLRLPSALYDGMDITEGLSPNTNTVGLCRTPLSWACENGHFGIARVLVERDAQPVNTVGEAYSLLMLASKNGHIDIARWLVDHGADIHQRYKNESAIWLASSNGQAELVEFLLDAGADLDTRGLKDTPILCLAAEKGHEKVVKLLLKRKANVEAKDNRGRTPLHLVARKEGSRATIESLLSYGADIEARDDIGRTPLLWAAERASITEIGFLIRKGADTAAQDYLGETCIHGAMNRRNAEPMTLRFLLENGAKADARTKTGQTCLHTFARWADHNFYFGGILQLVTSCGVDINGNDNDGDTPLHLLARYASSWALSMFADQPGVDFNARNRTGKTPLHVAVARSRQPGTEDLAILIRKGADINALDNHSRTPLDIAMERGNKKAIQFLIDNGWKQGAA</sequence>
<dbReference type="InterPro" id="IPR002110">
    <property type="entry name" value="Ankyrin_rpt"/>
</dbReference>
<dbReference type="Pfam" id="PF12796">
    <property type="entry name" value="Ank_2"/>
    <property type="match status" value="3"/>
</dbReference>
<dbReference type="VEuPathDB" id="FungiDB:FFUJ_14011"/>
<feature type="repeat" description="ANK" evidence="2">
    <location>
        <begin position="1061"/>
        <end position="1094"/>
    </location>
</feature>
<dbReference type="PANTHER" id="PTHR46082">
    <property type="entry name" value="ATP/GTP-BINDING PROTEIN-RELATED"/>
    <property type="match status" value="1"/>
</dbReference>
<feature type="repeat" description="ANK" evidence="2">
    <location>
        <begin position="1235"/>
        <end position="1270"/>
    </location>
</feature>
<feature type="repeat" description="ANK" evidence="2">
    <location>
        <begin position="1271"/>
        <end position="1295"/>
    </location>
</feature>
<dbReference type="SUPFAM" id="SSF48403">
    <property type="entry name" value="Ankyrin repeat"/>
    <property type="match status" value="2"/>
</dbReference>
<keyword evidence="7" id="KW-1185">Reference proteome</keyword>
<dbReference type="SMART" id="SM00248">
    <property type="entry name" value="ANK"/>
    <property type="match status" value="12"/>
</dbReference>
<evidence type="ECO:0000259" key="4">
    <source>
        <dbReference type="Pfam" id="PF01048"/>
    </source>
</evidence>
<evidence type="ECO:0000256" key="3">
    <source>
        <dbReference type="SAM" id="MobiDB-lite"/>
    </source>
</evidence>
<name>S0EAT2_GIBF5</name>
<dbReference type="RefSeq" id="XP_023434072.1">
    <property type="nucleotide sequence ID" value="XM_023581364.1"/>
</dbReference>
<organism evidence="6 7">
    <name type="scientific">Gibberella fujikuroi (strain CBS 195.34 / IMI 58289 / NRRL A-6831)</name>
    <name type="common">Bakanae and foot rot disease fungus</name>
    <name type="synonym">Fusarium fujikuroi</name>
    <dbReference type="NCBI Taxonomy" id="1279085"/>
    <lineage>
        <taxon>Eukaryota</taxon>
        <taxon>Fungi</taxon>
        <taxon>Dikarya</taxon>
        <taxon>Ascomycota</taxon>
        <taxon>Pezizomycotina</taxon>
        <taxon>Sordariomycetes</taxon>
        <taxon>Hypocreomycetidae</taxon>
        <taxon>Hypocreales</taxon>
        <taxon>Nectriaceae</taxon>
        <taxon>Fusarium</taxon>
        <taxon>Fusarium fujikuroi species complex</taxon>
    </lineage>
</organism>
<feature type="domain" description="Nucleoside phosphorylase" evidence="4">
    <location>
        <begin position="41"/>
        <end position="294"/>
    </location>
</feature>
<reference evidence="7" key="1">
    <citation type="journal article" date="2013" name="PLoS Pathog.">
        <title>Deciphering the cryptic genome: genome-wide analyses of the rice pathogen Fusarium fujikuroi reveal complex regulation of secondary metabolism and novel metabolites.</title>
        <authorList>
            <person name="Wiemann P."/>
            <person name="Sieber C.M."/>
            <person name="von Bargen K.W."/>
            <person name="Studt L."/>
            <person name="Niehaus E.M."/>
            <person name="Espino J.J."/>
            <person name="Huss K."/>
            <person name="Michielse C.B."/>
            <person name="Albermann S."/>
            <person name="Wagner D."/>
            <person name="Bergner S.V."/>
            <person name="Connolly L.R."/>
            <person name="Fischer A."/>
            <person name="Reuter G."/>
            <person name="Kleigrewe K."/>
            <person name="Bald T."/>
            <person name="Wingfield B.D."/>
            <person name="Ophir R."/>
            <person name="Freeman S."/>
            <person name="Hippler M."/>
            <person name="Smith K.M."/>
            <person name="Brown D.W."/>
            <person name="Proctor R.H."/>
            <person name="Munsterkotter M."/>
            <person name="Freitag M."/>
            <person name="Humpf H.U."/>
            <person name="Guldener U."/>
            <person name="Tudzynski B."/>
        </authorList>
    </citation>
    <scope>NUCLEOTIDE SEQUENCE [LARGE SCALE GENOMIC DNA]</scope>
    <source>
        <strain evidence="7">CBS 195.34 / IMI 58289 / NRRL A-6831</strain>
    </source>
</reference>
<gene>
    <name evidence="6" type="ORF">FFUJ_14011</name>
</gene>
<dbReference type="GO" id="GO:0009116">
    <property type="term" value="P:nucleoside metabolic process"/>
    <property type="evidence" value="ECO:0007669"/>
    <property type="project" value="InterPro"/>
</dbReference>
<dbReference type="HOGENOM" id="CLU_000288_34_2_1"/>
<feature type="domain" description="Nephrocystin 3-like N-terminal" evidence="5">
    <location>
        <begin position="374"/>
        <end position="548"/>
    </location>
</feature>
<dbReference type="Gene3D" id="3.40.50.300">
    <property type="entry name" value="P-loop containing nucleotide triphosphate hydrolases"/>
    <property type="match status" value="1"/>
</dbReference>
<dbReference type="EMBL" id="HF679030">
    <property type="protein sequence ID" value="CCT71994.1"/>
    <property type="molecule type" value="Genomic_DNA"/>
</dbReference>
<dbReference type="Pfam" id="PF24883">
    <property type="entry name" value="NPHP3_N"/>
    <property type="match status" value="1"/>
</dbReference>
<feature type="region of interest" description="Disordered" evidence="3">
    <location>
        <begin position="1"/>
        <end position="22"/>
    </location>
</feature>
<dbReference type="InterPro" id="IPR000845">
    <property type="entry name" value="Nucleoside_phosphorylase_d"/>
</dbReference>
<feature type="compositionally biased region" description="Basic and acidic residues" evidence="3">
    <location>
        <begin position="1"/>
        <end position="17"/>
    </location>
</feature>
<dbReference type="GeneID" id="35407465"/>
<dbReference type="InterPro" id="IPR053137">
    <property type="entry name" value="NLR-like"/>
</dbReference>
<dbReference type="PANTHER" id="PTHR46082:SF11">
    <property type="entry name" value="AAA+ ATPASE DOMAIN-CONTAINING PROTEIN-RELATED"/>
    <property type="match status" value="1"/>
</dbReference>
<accession>S0EAT2</accession>
<proteinExistence type="predicted"/>
<dbReference type="SUPFAM" id="SSF53167">
    <property type="entry name" value="Purine and uridine phosphorylases"/>
    <property type="match status" value="1"/>
</dbReference>
<dbReference type="InterPro" id="IPR035994">
    <property type="entry name" value="Nucleoside_phosphorylase_sf"/>
</dbReference>
<dbReference type="Proteomes" id="UP000016800">
    <property type="component" value="Chromosome VIII"/>
</dbReference>
<feature type="repeat" description="ANK" evidence="2">
    <location>
        <begin position="1028"/>
        <end position="1060"/>
    </location>
</feature>
<dbReference type="PROSITE" id="PS50088">
    <property type="entry name" value="ANK_REPEAT"/>
    <property type="match status" value="8"/>
</dbReference>
<evidence type="ECO:0000313" key="7">
    <source>
        <dbReference type="Proteomes" id="UP000016800"/>
    </source>
</evidence>
<dbReference type="InterPro" id="IPR056884">
    <property type="entry name" value="NPHP3-like_N"/>
</dbReference>
<evidence type="ECO:0000313" key="6">
    <source>
        <dbReference type="EMBL" id="CCT71994.1"/>
    </source>
</evidence>
<dbReference type="Pfam" id="PF01048">
    <property type="entry name" value="PNP_UDP_1"/>
    <property type="match status" value="1"/>
</dbReference>